<name>A3IJE0_9CHRO</name>
<proteinExistence type="predicted"/>
<organism evidence="1 2">
    <name type="scientific">Crocosphaera chwakensis CCY0110</name>
    <dbReference type="NCBI Taxonomy" id="391612"/>
    <lineage>
        <taxon>Bacteria</taxon>
        <taxon>Bacillati</taxon>
        <taxon>Cyanobacteriota</taxon>
        <taxon>Cyanophyceae</taxon>
        <taxon>Oscillatoriophycideae</taxon>
        <taxon>Chroococcales</taxon>
        <taxon>Aphanothecaceae</taxon>
        <taxon>Crocosphaera</taxon>
        <taxon>Crocosphaera chwakensis</taxon>
    </lineage>
</organism>
<evidence type="ECO:0000313" key="1">
    <source>
        <dbReference type="EMBL" id="EAZ93922.1"/>
    </source>
</evidence>
<accession>A3IJE0</accession>
<dbReference type="Proteomes" id="UP000003781">
    <property type="component" value="Unassembled WGS sequence"/>
</dbReference>
<comment type="caution">
    <text evidence="1">The sequence shown here is derived from an EMBL/GenBank/DDBJ whole genome shotgun (WGS) entry which is preliminary data.</text>
</comment>
<reference evidence="1 2" key="1">
    <citation type="submission" date="2007-03" db="EMBL/GenBank/DDBJ databases">
        <authorList>
            <person name="Stal L."/>
            <person name="Ferriera S."/>
            <person name="Johnson J."/>
            <person name="Kravitz S."/>
            <person name="Beeson K."/>
            <person name="Sutton G."/>
            <person name="Rogers Y.-H."/>
            <person name="Friedman R."/>
            <person name="Frazier M."/>
            <person name="Venter J.C."/>
        </authorList>
    </citation>
    <scope>NUCLEOTIDE SEQUENCE [LARGE SCALE GENOMIC DNA]</scope>
    <source>
        <strain evidence="1 2">CCY0110</strain>
    </source>
</reference>
<dbReference type="AlphaFoldDB" id="A3IJE0"/>
<keyword evidence="2" id="KW-1185">Reference proteome</keyword>
<evidence type="ECO:0000313" key="2">
    <source>
        <dbReference type="Proteomes" id="UP000003781"/>
    </source>
</evidence>
<sequence>MVFVSRLQSGSFLFVAISMIPDSVYMKLFDRRLTI</sequence>
<dbReference type="EMBL" id="AAXW01000002">
    <property type="protein sequence ID" value="EAZ93922.1"/>
    <property type="molecule type" value="Genomic_DNA"/>
</dbReference>
<gene>
    <name evidence="1" type="ORF">CY0110_19042</name>
</gene>
<protein>
    <submittedName>
        <fullName evidence="1">Uncharacterized protein</fullName>
    </submittedName>
</protein>